<dbReference type="Gramene" id="OE9A113289T1">
    <property type="protein sequence ID" value="OE9A113289C1"/>
    <property type="gene ID" value="OE9A113289"/>
</dbReference>
<dbReference type="OrthoDB" id="8062037at2759"/>
<dbReference type="PROSITE" id="PS50089">
    <property type="entry name" value="ZF_RING_2"/>
    <property type="match status" value="1"/>
</dbReference>
<keyword evidence="4" id="KW-0436">Ligase</keyword>
<reference evidence="4 5" key="1">
    <citation type="submission" date="2019-12" db="EMBL/GenBank/DDBJ databases">
        <authorList>
            <person name="Alioto T."/>
            <person name="Alioto T."/>
            <person name="Gomez Garrido J."/>
        </authorList>
    </citation>
    <scope>NUCLEOTIDE SEQUENCE [LARGE SCALE GENOMIC DNA]</scope>
</reference>
<keyword evidence="2" id="KW-1133">Transmembrane helix</keyword>
<sequence>MGALSKFFSHLHKMVASFFLTVLPEIIRLIVLAIFVSWKFYRFVRSNYRYMAMINKKSSKFIYRKNPNSEFPECAICLSEYVEGDKGRKLECEHMFHRHCVEKWLQEYKGTCPLCRISIVSEEILAEYHRVKNEQNDNIFEKELALLLLSVMQAGSCNGF</sequence>
<keyword evidence="2" id="KW-0812">Transmembrane</keyword>
<name>A0A8S0PXV8_OLEEU</name>
<dbReference type="PANTHER" id="PTHR47662">
    <property type="entry name" value="RING-TYPE DOMAIN-CONTAINING PROTEIN"/>
    <property type="match status" value="1"/>
</dbReference>
<keyword evidence="2" id="KW-0472">Membrane</keyword>
<dbReference type="Gene3D" id="3.30.40.10">
    <property type="entry name" value="Zinc/RING finger domain, C3HC4 (zinc finger)"/>
    <property type="match status" value="1"/>
</dbReference>
<keyword evidence="1" id="KW-0863">Zinc-finger</keyword>
<evidence type="ECO:0000256" key="1">
    <source>
        <dbReference type="PROSITE-ProRule" id="PRU00175"/>
    </source>
</evidence>
<dbReference type="FunFam" id="3.30.40.10:FF:000388">
    <property type="entry name" value="Putative RING zinc finger domain superfamily protein"/>
    <property type="match status" value="1"/>
</dbReference>
<keyword evidence="1" id="KW-0862">Zinc</keyword>
<dbReference type="AlphaFoldDB" id="A0A8S0PXV8"/>
<dbReference type="Proteomes" id="UP000594638">
    <property type="component" value="Unassembled WGS sequence"/>
</dbReference>
<evidence type="ECO:0000256" key="2">
    <source>
        <dbReference type="SAM" id="Phobius"/>
    </source>
</evidence>
<keyword evidence="1" id="KW-0479">Metal-binding</keyword>
<evidence type="ECO:0000259" key="3">
    <source>
        <dbReference type="PROSITE" id="PS50089"/>
    </source>
</evidence>
<gene>
    <name evidence="4" type="ORF">OLEA9_A113289</name>
</gene>
<dbReference type="GO" id="GO:0008270">
    <property type="term" value="F:zinc ion binding"/>
    <property type="evidence" value="ECO:0007669"/>
    <property type="project" value="UniProtKB-KW"/>
</dbReference>
<dbReference type="InterPro" id="IPR013083">
    <property type="entry name" value="Znf_RING/FYVE/PHD"/>
</dbReference>
<evidence type="ECO:0000313" key="5">
    <source>
        <dbReference type="Proteomes" id="UP000594638"/>
    </source>
</evidence>
<protein>
    <submittedName>
        <fullName evidence="4">Probable E3 ubiquitin- ligase XERICO</fullName>
    </submittedName>
</protein>
<accession>A0A8S0PXV8</accession>
<evidence type="ECO:0000313" key="4">
    <source>
        <dbReference type="EMBL" id="CAA2959975.1"/>
    </source>
</evidence>
<proteinExistence type="predicted"/>
<dbReference type="SUPFAM" id="SSF57850">
    <property type="entry name" value="RING/U-box"/>
    <property type="match status" value="1"/>
</dbReference>
<organism evidence="4 5">
    <name type="scientific">Olea europaea subsp. europaea</name>
    <dbReference type="NCBI Taxonomy" id="158383"/>
    <lineage>
        <taxon>Eukaryota</taxon>
        <taxon>Viridiplantae</taxon>
        <taxon>Streptophyta</taxon>
        <taxon>Embryophyta</taxon>
        <taxon>Tracheophyta</taxon>
        <taxon>Spermatophyta</taxon>
        <taxon>Magnoliopsida</taxon>
        <taxon>eudicotyledons</taxon>
        <taxon>Gunneridae</taxon>
        <taxon>Pentapetalae</taxon>
        <taxon>asterids</taxon>
        <taxon>lamiids</taxon>
        <taxon>Lamiales</taxon>
        <taxon>Oleaceae</taxon>
        <taxon>Oleeae</taxon>
        <taxon>Olea</taxon>
    </lineage>
</organism>
<dbReference type="InterPro" id="IPR001841">
    <property type="entry name" value="Znf_RING"/>
</dbReference>
<dbReference type="GO" id="GO:0016874">
    <property type="term" value="F:ligase activity"/>
    <property type="evidence" value="ECO:0007669"/>
    <property type="project" value="UniProtKB-KW"/>
</dbReference>
<comment type="caution">
    <text evidence="4">The sequence shown here is derived from an EMBL/GenBank/DDBJ whole genome shotgun (WGS) entry which is preliminary data.</text>
</comment>
<dbReference type="SMART" id="SM00184">
    <property type="entry name" value="RING"/>
    <property type="match status" value="1"/>
</dbReference>
<dbReference type="Pfam" id="PF13639">
    <property type="entry name" value="zf-RING_2"/>
    <property type="match status" value="1"/>
</dbReference>
<feature type="domain" description="RING-type" evidence="3">
    <location>
        <begin position="74"/>
        <end position="116"/>
    </location>
</feature>
<feature type="transmembrane region" description="Helical" evidence="2">
    <location>
        <begin position="15"/>
        <end position="41"/>
    </location>
</feature>
<dbReference type="PANTHER" id="PTHR47662:SF2">
    <property type="entry name" value="RING-H2 FINGER PROTEIN ATL57-LIKE"/>
    <property type="match status" value="1"/>
</dbReference>
<dbReference type="EMBL" id="CACTIH010000360">
    <property type="protein sequence ID" value="CAA2959975.1"/>
    <property type="molecule type" value="Genomic_DNA"/>
</dbReference>
<keyword evidence="5" id="KW-1185">Reference proteome</keyword>